<comment type="similarity">
    <text evidence="1">Belongs to the glycosyl hydrolase 43 family.</text>
</comment>
<dbReference type="VEuPathDB" id="FungiDB:F4678DRAFT_455987"/>
<dbReference type="GO" id="GO:0004553">
    <property type="term" value="F:hydrolase activity, hydrolyzing O-glycosyl compounds"/>
    <property type="evidence" value="ECO:0007669"/>
    <property type="project" value="InterPro"/>
</dbReference>
<dbReference type="Gene3D" id="2.115.10.20">
    <property type="entry name" value="Glycosyl hydrolase domain, family 43"/>
    <property type="match status" value="1"/>
</dbReference>
<proteinExistence type="inferred from homology"/>
<evidence type="ECO:0000256" key="6">
    <source>
        <dbReference type="SAM" id="SignalP"/>
    </source>
</evidence>
<evidence type="ECO:0000313" key="8">
    <source>
        <dbReference type="Proteomes" id="UP001148614"/>
    </source>
</evidence>
<feature type="site" description="Important for catalytic activity, responsible for pKa modulation of the active site Glu and correct orientation of both the proton donor and substrate" evidence="5">
    <location>
        <position position="153"/>
    </location>
</feature>
<keyword evidence="3" id="KW-0378">Hydrolase</keyword>
<protein>
    <recommendedName>
        <fullName evidence="9">Non-reducing end alpha-L-arabinofuranosidase</fullName>
    </recommendedName>
</protein>
<dbReference type="InterPro" id="IPR023296">
    <property type="entry name" value="Glyco_hydro_beta-prop_sf"/>
</dbReference>
<feature type="chain" id="PRO_5040924848" description="Non-reducing end alpha-L-arabinofuranosidase" evidence="6">
    <location>
        <begin position="19"/>
        <end position="201"/>
    </location>
</feature>
<dbReference type="AlphaFoldDB" id="A0A9W8N6H5"/>
<dbReference type="Proteomes" id="UP001148614">
    <property type="component" value="Unassembled WGS sequence"/>
</dbReference>
<name>A0A9W8N6H5_9PEZI</name>
<accession>A0A9W8N6H5</accession>
<dbReference type="SUPFAM" id="SSF75005">
    <property type="entry name" value="Arabinanase/levansucrase/invertase"/>
    <property type="match status" value="1"/>
</dbReference>
<keyword evidence="4" id="KW-0326">Glycosidase</keyword>
<evidence type="ECO:0000256" key="1">
    <source>
        <dbReference type="ARBA" id="ARBA00009865"/>
    </source>
</evidence>
<dbReference type="Pfam" id="PF04616">
    <property type="entry name" value="Glyco_hydro_43"/>
    <property type="match status" value="1"/>
</dbReference>
<dbReference type="PANTHER" id="PTHR43817">
    <property type="entry name" value="GLYCOSYL HYDROLASE"/>
    <property type="match status" value="1"/>
</dbReference>
<feature type="signal peptide" evidence="6">
    <location>
        <begin position="1"/>
        <end position="18"/>
    </location>
</feature>
<evidence type="ECO:0000256" key="2">
    <source>
        <dbReference type="ARBA" id="ARBA00022729"/>
    </source>
</evidence>
<sequence length="201" mass="22745">MAFSLALLLFLSVEGLMAMHRPYDDSMLTLTSAGAPDPFINSFRGLYYFTYTAGDRVEIWSSSSLVDIEESATRHLIWKPPPGTNHSAHIWAPELHSLRGRWYVYYSAANLKQGNQSHRMYVLGGPPASEDPCSGQWEFLGQIRDMPDQWAIDGTVFELDDQLYLAYSGWPLDSSDLYHPGQDYVRSEYGYQTQQNIGTSS</sequence>
<keyword evidence="8" id="KW-1185">Reference proteome</keyword>
<evidence type="ECO:0000256" key="3">
    <source>
        <dbReference type="ARBA" id="ARBA00022801"/>
    </source>
</evidence>
<keyword evidence="2 6" id="KW-0732">Signal</keyword>
<comment type="caution">
    <text evidence="7">The sequence shown here is derived from an EMBL/GenBank/DDBJ whole genome shotgun (WGS) entry which is preliminary data.</text>
</comment>
<dbReference type="GO" id="GO:0005975">
    <property type="term" value="P:carbohydrate metabolic process"/>
    <property type="evidence" value="ECO:0007669"/>
    <property type="project" value="InterPro"/>
</dbReference>
<evidence type="ECO:0000256" key="5">
    <source>
        <dbReference type="PIRSR" id="PIRSR606710-2"/>
    </source>
</evidence>
<evidence type="ECO:0000256" key="4">
    <source>
        <dbReference type="ARBA" id="ARBA00023295"/>
    </source>
</evidence>
<evidence type="ECO:0000313" key="7">
    <source>
        <dbReference type="EMBL" id="KAJ3559998.1"/>
    </source>
</evidence>
<dbReference type="PANTHER" id="PTHR43817:SF1">
    <property type="entry name" value="HYDROLASE, FAMILY 43, PUTATIVE (AFU_ORTHOLOGUE AFUA_3G01660)-RELATED"/>
    <property type="match status" value="1"/>
</dbReference>
<organism evidence="7 8">
    <name type="scientific">Xylaria arbuscula</name>
    <dbReference type="NCBI Taxonomy" id="114810"/>
    <lineage>
        <taxon>Eukaryota</taxon>
        <taxon>Fungi</taxon>
        <taxon>Dikarya</taxon>
        <taxon>Ascomycota</taxon>
        <taxon>Pezizomycotina</taxon>
        <taxon>Sordariomycetes</taxon>
        <taxon>Xylariomycetidae</taxon>
        <taxon>Xylariales</taxon>
        <taxon>Xylariaceae</taxon>
        <taxon>Xylaria</taxon>
    </lineage>
</organism>
<dbReference type="InterPro" id="IPR006710">
    <property type="entry name" value="Glyco_hydro_43"/>
</dbReference>
<dbReference type="EMBL" id="JANPWZ010002331">
    <property type="protein sequence ID" value="KAJ3559998.1"/>
    <property type="molecule type" value="Genomic_DNA"/>
</dbReference>
<gene>
    <name evidence="7" type="ORF">NPX13_g9463</name>
</gene>
<reference evidence="7" key="1">
    <citation type="submission" date="2022-07" db="EMBL/GenBank/DDBJ databases">
        <title>Genome Sequence of Xylaria arbuscula.</title>
        <authorList>
            <person name="Buettner E."/>
        </authorList>
    </citation>
    <scope>NUCLEOTIDE SEQUENCE</scope>
    <source>
        <strain evidence="7">VT107</strain>
    </source>
</reference>
<evidence type="ECO:0008006" key="9">
    <source>
        <dbReference type="Google" id="ProtNLM"/>
    </source>
</evidence>